<dbReference type="AlphaFoldDB" id="A0A6I3SC55"/>
<dbReference type="GO" id="GO:0016491">
    <property type="term" value="F:oxidoreductase activity"/>
    <property type="evidence" value="ECO:0007669"/>
    <property type="project" value="InterPro"/>
</dbReference>
<organism evidence="4 5">
    <name type="scientific">Heliobacterium mobile</name>
    <name type="common">Heliobacillus mobilis</name>
    <dbReference type="NCBI Taxonomy" id="28064"/>
    <lineage>
        <taxon>Bacteria</taxon>
        <taxon>Bacillati</taxon>
        <taxon>Bacillota</taxon>
        <taxon>Clostridia</taxon>
        <taxon>Eubacteriales</taxon>
        <taxon>Heliobacteriaceae</taxon>
        <taxon>Heliobacterium</taxon>
    </lineage>
</organism>
<comment type="caution">
    <text evidence="4">The sequence shown here is derived from an EMBL/GenBank/DDBJ whole genome shotgun (WGS) entry which is preliminary data.</text>
</comment>
<reference evidence="4 5" key="1">
    <citation type="submission" date="2019-11" db="EMBL/GenBank/DDBJ databases">
        <title>Whole-genome sequence of a the green, strictly anaerobic photosynthetic bacterium Heliobacillus mobilis DSM 6151.</title>
        <authorList>
            <person name="Kyndt J.A."/>
            <person name="Meyer T.E."/>
        </authorList>
    </citation>
    <scope>NUCLEOTIDE SEQUENCE [LARGE SCALE GENOMIC DNA]</scope>
    <source>
        <strain evidence="4 5">DSM 6151</strain>
    </source>
</reference>
<dbReference type="InterPro" id="IPR051796">
    <property type="entry name" value="ISF_SsuE-like"/>
</dbReference>
<evidence type="ECO:0000259" key="3">
    <source>
        <dbReference type="Pfam" id="PF03358"/>
    </source>
</evidence>
<protein>
    <submittedName>
        <fullName evidence="4">Flavodoxin family protein</fullName>
    </submittedName>
</protein>
<dbReference type="InterPro" id="IPR029039">
    <property type="entry name" value="Flavoprotein-like_sf"/>
</dbReference>
<feature type="domain" description="NADPH-dependent FMN reductase-like" evidence="3">
    <location>
        <begin position="1"/>
        <end position="154"/>
    </location>
</feature>
<keyword evidence="5" id="KW-1185">Reference proteome</keyword>
<dbReference type="RefSeq" id="WP_170291586.1">
    <property type="nucleotide sequence ID" value="NZ_WNKU01000001.1"/>
</dbReference>
<accession>A0A6I3SC55</accession>
<name>A0A6I3SC55_HELMO</name>
<evidence type="ECO:0000313" key="4">
    <source>
        <dbReference type="EMBL" id="MTV47499.1"/>
    </source>
</evidence>
<dbReference type="PANTHER" id="PTHR43278:SF1">
    <property type="entry name" value="IRON-SULFUR FLAVOPROTEIN MJ1083"/>
    <property type="match status" value="1"/>
</dbReference>
<proteinExistence type="predicted"/>
<dbReference type="PANTHER" id="PTHR43278">
    <property type="entry name" value="NAD(P)H-DEPENDENT FMN-CONTAINING OXIDOREDUCTASE YWQN-RELATED"/>
    <property type="match status" value="1"/>
</dbReference>
<gene>
    <name evidence="4" type="ORF">GJ688_00715</name>
</gene>
<dbReference type="SUPFAM" id="SSF52218">
    <property type="entry name" value="Flavoproteins"/>
    <property type="match status" value="1"/>
</dbReference>
<sequence length="200" mass="21241">MKIVLINGSPNPEGNTAQLLQAAADEIVQAGLQVQWVQVPSVLAKAKHPFCTACSNPCSTLCYKGTELEQAFADIADADGVIIGSPVYFGTVSAQLKAFFDKTRKVRGDKAWYGIPGGTVTTGASKYGGQETTTRAIHDMMLVQGMTLVGDGHVDHDCGHFGASAQKPAQQDQDGLKRARILGKRLVEAARLLQAGKKSK</sequence>
<dbReference type="Gene3D" id="3.40.50.360">
    <property type="match status" value="1"/>
</dbReference>
<keyword evidence="1" id="KW-0285">Flavoprotein</keyword>
<keyword evidence="2" id="KW-0288">FMN</keyword>
<dbReference type="Proteomes" id="UP000430670">
    <property type="component" value="Unassembled WGS sequence"/>
</dbReference>
<evidence type="ECO:0000256" key="2">
    <source>
        <dbReference type="ARBA" id="ARBA00022643"/>
    </source>
</evidence>
<dbReference type="InterPro" id="IPR005025">
    <property type="entry name" value="FMN_Rdtase-like_dom"/>
</dbReference>
<evidence type="ECO:0000313" key="5">
    <source>
        <dbReference type="Proteomes" id="UP000430670"/>
    </source>
</evidence>
<dbReference type="EMBL" id="WNKU01000001">
    <property type="protein sequence ID" value="MTV47499.1"/>
    <property type="molecule type" value="Genomic_DNA"/>
</dbReference>
<dbReference type="Pfam" id="PF03358">
    <property type="entry name" value="FMN_red"/>
    <property type="match status" value="1"/>
</dbReference>
<evidence type="ECO:0000256" key="1">
    <source>
        <dbReference type="ARBA" id="ARBA00022630"/>
    </source>
</evidence>